<dbReference type="AlphaFoldDB" id="A0ABD1Z9P2"/>
<organism evidence="2 3">
    <name type="scientific">Riccia fluitans</name>
    <dbReference type="NCBI Taxonomy" id="41844"/>
    <lineage>
        <taxon>Eukaryota</taxon>
        <taxon>Viridiplantae</taxon>
        <taxon>Streptophyta</taxon>
        <taxon>Embryophyta</taxon>
        <taxon>Marchantiophyta</taxon>
        <taxon>Marchantiopsida</taxon>
        <taxon>Marchantiidae</taxon>
        <taxon>Marchantiales</taxon>
        <taxon>Ricciaceae</taxon>
        <taxon>Riccia</taxon>
    </lineage>
</organism>
<gene>
    <name evidence="2" type="ORF">R1flu_011211</name>
</gene>
<comment type="caution">
    <text evidence="2">The sequence shown here is derived from an EMBL/GenBank/DDBJ whole genome shotgun (WGS) entry which is preliminary data.</text>
</comment>
<sequence length="67" mass="7489">MGDPLGKECLRWDRGEGKGKESAEERLDIPYPYSQATKRMKGKGPSTAAEWFQEGASEETLVADQDR</sequence>
<protein>
    <submittedName>
        <fullName evidence="2">Uncharacterized protein</fullName>
    </submittedName>
</protein>
<feature type="region of interest" description="Disordered" evidence="1">
    <location>
        <begin position="1"/>
        <end position="67"/>
    </location>
</feature>
<accession>A0ABD1Z9P2</accession>
<feature type="compositionally biased region" description="Basic and acidic residues" evidence="1">
    <location>
        <begin position="1"/>
        <end position="28"/>
    </location>
</feature>
<name>A0ABD1Z9P2_9MARC</name>
<evidence type="ECO:0000256" key="1">
    <source>
        <dbReference type="SAM" id="MobiDB-lite"/>
    </source>
</evidence>
<proteinExistence type="predicted"/>
<evidence type="ECO:0000313" key="2">
    <source>
        <dbReference type="EMBL" id="KAL2643624.1"/>
    </source>
</evidence>
<dbReference type="EMBL" id="JBHFFA010000002">
    <property type="protein sequence ID" value="KAL2643624.1"/>
    <property type="molecule type" value="Genomic_DNA"/>
</dbReference>
<keyword evidence="3" id="KW-1185">Reference proteome</keyword>
<dbReference type="Proteomes" id="UP001605036">
    <property type="component" value="Unassembled WGS sequence"/>
</dbReference>
<evidence type="ECO:0000313" key="3">
    <source>
        <dbReference type="Proteomes" id="UP001605036"/>
    </source>
</evidence>
<reference evidence="2 3" key="1">
    <citation type="submission" date="2024-09" db="EMBL/GenBank/DDBJ databases">
        <title>Chromosome-scale assembly of Riccia fluitans.</title>
        <authorList>
            <person name="Paukszto L."/>
            <person name="Sawicki J."/>
            <person name="Karawczyk K."/>
            <person name="Piernik-Szablinska J."/>
            <person name="Szczecinska M."/>
            <person name="Mazdziarz M."/>
        </authorList>
    </citation>
    <scope>NUCLEOTIDE SEQUENCE [LARGE SCALE GENOMIC DNA]</scope>
    <source>
        <strain evidence="2">Rf_01</strain>
        <tissue evidence="2">Aerial parts of the thallus</tissue>
    </source>
</reference>